<dbReference type="EC" id="2.7.13.3" evidence="2"/>
<dbReference type="Gene3D" id="3.30.450.20">
    <property type="entry name" value="PAS domain"/>
    <property type="match status" value="1"/>
</dbReference>
<dbReference type="EMBL" id="CP002364">
    <property type="protein sequence ID" value="ADW18406.1"/>
    <property type="molecule type" value="Genomic_DNA"/>
</dbReference>
<dbReference type="InterPro" id="IPR036890">
    <property type="entry name" value="HATPase_C_sf"/>
</dbReference>
<reference evidence="9 10" key="1">
    <citation type="journal article" date="2011" name="Stand. Genomic Sci.">
        <title>Complete genome sequence of Desulfobulbus propionicus type strain (1pr3).</title>
        <authorList>
            <person name="Pagani I."/>
            <person name="Lapidus A."/>
            <person name="Nolan M."/>
            <person name="Lucas S."/>
            <person name="Hammon N."/>
            <person name="Deshpande S."/>
            <person name="Cheng J.F."/>
            <person name="Chertkov O."/>
            <person name="Davenport K."/>
            <person name="Tapia R."/>
            <person name="Han C."/>
            <person name="Goodwin L."/>
            <person name="Pitluck S."/>
            <person name="Liolios K."/>
            <person name="Mavromatis K."/>
            <person name="Ivanova N."/>
            <person name="Mikhailova N."/>
            <person name="Pati A."/>
            <person name="Chen A."/>
            <person name="Palaniappan K."/>
            <person name="Land M."/>
            <person name="Hauser L."/>
            <person name="Chang Y.J."/>
            <person name="Jeffries C.D."/>
            <person name="Detter J.C."/>
            <person name="Brambilla E."/>
            <person name="Kannan K.P."/>
            <person name="Djao O.D."/>
            <person name="Rohde M."/>
            <person name="Pukall R."/>
            <person name="Spring S."/>
            <person name="Goker M."/>
            <person name="Sikorski J."/>
            <person name="Woyke T."/>
            <person name="Bristow J."/>
            <person name="Eisen J.A."/>
            <person name="Markowitz V."/>
            <person name="Hugenholtz P."/>
            <person name="Kyrpides N.C."/>
            <person name="Klenk H.P."/>
        </authorList>
    </citation>
    <scope>NUCLEOTIDE SEQUENCE [LARGE SCALE GENOMIC DNA]</scope>
    <source>
        <strain evidence="10">ATCC 33891 / DSM 2032 / 1pr3</strain>
    </source>
</reference>
<dbReference type="PROSITE" id="PS50109">
    <property type="entry name" value="HIS_KIN"/>
    <property type="match status" value="1"/>
</dbReference>
<evidence type="ECO:0000313" key="10">
    <source>
        <dbReference type="Proteomes" id="UP000006365"/>
    </source>
</evidence>
<dbReference type="PRINTS" id="PR00344">
    <property type="entry name" value="BCTRLSENSOR"/>
</dbReference>
<evidence type="ECO:0000256" key="6">
    <source>
        <dbReference type="PROSITE-ProRule" id="PRU00169"/>
    </source>
</evidence>
<dbReference type="RefSeq" id="WP_015724944.1">
    <property type="nucleotide sequence ID" value="NC_014972.1"/>
</dbReference>
<feature type="domain" description="Histidine kinase" evidence="7">
    <location>
        <begin position="171"/>
        <end position="395"/>
    </location>
</feature>
<dbReference type="Pfam" id="PF00512">
    <property type="entry name" value="HisKA"/>
    <property type="match status" value="1"/>
</dbReference>
<dbReference type="InterPro" id="IPR001789">
    <property type="entry name" value="Sig_transdc_resp-reg_receiver"/>
</dbReference>
<dbReference type="InterPro" id="IPR005467">
    <property type="entry name" value="His_kinase_dom"/>
</dbReference>
<dbReference type="PROSITE" id="PS50110">
    <property type="entry name" value="RESPONSE_REGULATORY"/>
    <property type="match status" value="1"/>
</dbReference>
<proteinExistence type="predicted"/>
<dbReference type="SMART" id="SM00448">
    <property type="entry name" value="REC"/>
    <property type="match status" value="1"/>
</dbReference>
<organism evidence="9 10">
    <name type="scientific">Desulfobulbus propionicus (strain ATCC 33891 / DSM 2032 / VKM B-1956 / 1pr3)</name>
    <dbReference type="NCBI Taxonomy" id="577650"/>
    <lineage>
        <taxon>Bacteria</taxon>
        <taxon>Pseudomonadati</taxon>
        <taxon>Thermodesulfobacteriota</taxon>
        <taxon>Desulfobulbia</taxon>
        <taxon>Desulfobulbales</taxon>
        <taxon>Desulfobulbaceae</taxon>
        <taxon>Desulfobulbus</taxon>
    </lineage>
</organism>
<protein>
    <recommendedName>
        <fullName evidence="2">histidine kinase</fullName>
        <ecNumber evidence="2">2.7.13.3</ecNumber>
    </recommendedName>
</protein>
<dbReference type="InterPro" id="IPR003594">
    <property type="entry name" value="HATPase_dom"/>
</dbReference>
<dbReference type="InterPro" id="IPR036097">
    <property type="entry name" value="HisK_dim/P_sf"/>
</dbReference>
<keyword evidence="4" id="KW-0808">Transferase</keyword>
<dbReference type="CDD" id="cd16922">
    <property type="entry name" value="HATPase_EvgS-ArcB-TorS-like"/>
    <property type="match status" value="1"/>
</dbReference>
<dbReference type="FunFam" id="3.30.565.10:FF:000010">
    <property type="entry name" value="Sensor histidine kinase RcsC"/>
    <property type="match status" value="1"/>
</dbReference>
<dbReference type="SUPFAM" id="SSF55874">
    <property type="entry name" value="ATPase domain of HSP90 chaperone/DNA topoisomerase II/histidine kinase"/>
    <property type="match status" value="1"/>
</dbReference>
<dbReference type="SMART" id="SM00091">
    <property type="entry name" value="PAS"/>
    <property type="match status" value="1"/>
</dbReference>
<dbReference type="SUPFAM" id="SSF47384">
    <property type="entry name" value="Homodimeric domain of signal transducing histidine kinase"/>
    <property type="match status" value="1"/>
</dbReference>
<dbReference type="CDD" id="cd00082">
    <property type="entry name" value="HisKA"/>
    <property type="match status" value="1"/>
</dbReference>
<dbReference type="KEGG" id="dpr:Despr_2262"/>
<keyword evidence="3 6" id="KW-0597">Phosphoprotein</keyword>
<dbReference type="Gene3D" id="3.30.565.10">
    <property type="entry name" value="Histidine kinase-like ATPase, C-terminal domain"/>
    <property type="match status" value="1"/>
</dbReference>
<dbReference type="InterPro" id="IPR000014">
    <property type="entry name" value="PAS"/>
</dbReference>
<dbReference type="InterPro" id="IPR035965">
    <property type="entry name" value="PAS-like_dom_sf"/>
</dbReference>
<feature type="modified residue" description="4-aspartylphosphate" evidence="6">
    <location>
        <position position="468"/>
    </location>
</feature>
<dbReference type="CDD" id="cd17546">
    <property type="entry name" value="REC_hyHK_CKI1_RcsC-like"/>
    <property type="match status" value="1"/>
</dbReference>
<dbReference type="GO" id="GO:0000155">
    <property type="term" value="F:phosphorelay sensor kinase activity"/>
    <property type="evidence" value="ECO:0007669"/>
    <property type="project" value="InterPro"/>
</dbReference>
<evidence type="ECO:0000313" key="9">
    <source>
        <dbReference type="EMBL" id="ADW18406.1"/>
    </source>
</evidence>
<gene>
    <name evidence="9" type="ordered locus">Despr_2262</name>
</gene>
<evidence type="ECO:0000256" key="4">
    <source>
        <dbReference type="ARBA" id="ARBA00022679"/>
    </source>
</evidence>
<evidence type="ECO:0000256" key="3">
    <source>
        <dbReference type="ARBA" id="ARBA00022553"/>
    </source>
</evidence>
<feature type="domain" description="Response regulatory" evidence="8">
    <location>
        <begin position="419"/>
        <end position="532"/>
    </location>
</feature>
<dbReference type="Gene3D" id="3.40.50.2300">
    <property type="match status" value="1"/>
</dbReference>
<dbReference type="SMART" id="SM00387">
    <property type="entry name" value="HATPase_c"/>
    <property type="match status" value="1"/>
</dbReference>
<evidence type="ECO:0000256" key="5">
    <source>
        <dbReference type="ARBA" id="ARBA00022777"/>
    </source>
</evidence>
<dbReference type="SUPFAM" id="SSF55785">
    <property type="entry name" value="PYP-like sensor domain (PAS domain)"/>
    <property type="match status" value="1"/>
</dbReference>
<name>A0A7U4DPQ7_DESPD</name>
<dbReference type="Pfam" id="PF00072">
    <property type="entry name" value="Response_reg"/>
    <property type="match status" value="1"/>
</dbReference>
<dbReference type="Gene3D" id="1.10.287.130">
    <property type="match status" value="1"/>
</dbReference>
<evidence type="ECO:0000256" key="2">
    <source>
        <dbReference type="ARBA" id="ARBA00012438"/>
    </source>
</evidence>
<dbReference type="PANTHER" id="PTHR43047">
    <property type="entry name" value="TWO-COMPONENT HISTIDINE PROTEIN KINASE"/>
    <property type="match status" value="1"/>
</dbReference>
<dbReference type="InterPro" id="IPR003661">
    <property type="entry name" value="HisK_dim/P_dom"/>
</dbReference>
<sequence>MPLFVVLLVSIAAGWLWRQWRRGDNEKKAALDQLRFARRIIEQAPVPIVRIDQELHIVETNECALDTYDREPLIGCSLLDLEPQLANHPLVAALQSSERVVLASEETGRCEPHVNSANFGGTLTLVSLADQQFGLWYGQPPTLRMQPGDVAVALSQAEESANRMKSEFIANINHEVRTPMNAIIGYTEMLANSTLLGPKEKRFVAIIHKSSMALVAIFNDIMELSKIDSGRLQIMTSSIRLPTLIREVESLFKDQAEEKGIVLISRIAGHVPQNFILDGTRLKQVLQNLISNAIKFTSEGQVELTVDGSASKAQAGCYDLSFTIQDSGIGIPAADQQKIFELFRQREDTIAKRYGGVGLGLTLCSRLVTMMGGRIDLLSKEGEGARFTVSLGAIPLAEHGPVEQQVCERTPRADQQKTTILVVDDVDLIKDVFIDFFQDSPYNVVTATNGEEALALARSEHPGMIFMDLNLNGMDGRSITEQLRQHAQTSAVPIVVMTGEMLEEDEYKPLFDDFLQKPFRLDALKEIVARYAQPGERADASLETDSHDADEQAFLASMTEQWSDDLERLRHQAVRSGSLVDAATLGEALQRQGETARQPMLIALGRDLQQFANEPNILGVDRLLAKLSRIVNGKTS</sequence>
<dbReference type="SUPFAM" id="SSF52172">
    <property type="entry name" value="CheY-like"/>
    <property type="match status" value="1"/>
</dbReference>
<keyword evidence="5 9" id="KW-0418">Kinase</keyword>
<dbReference type="Proteomes" id="UP000006365">
    <property type="component" value="Chromosome"/>
</dbReference>
<evidence type="ECO:0000259" key="7">
    <source>
        <dbReference type="PROSITE" id="PS50109"/>
    </source>
</evidence>
<dbReference type="AlphaFoldDB" id="A0A7U4DPQ7"/>
<evidence type="ECO:0000259" key="8">
    <source>
        <dbReference type="PROSITE" id="PS50110"/>
    </source>
</evidence>
<accession>A0A7U4DPQ7</accession>
<dbReference type="SMART" id="SM00388">
    <property type="entry name" value="HisKA"/>
    <property type="match status" value="1"/>
</dbReference>
<comment type="catalytic activity">
    <reaction evidence="1">
        <text>ATP + protein L-histidine = ADP + protein N-phospho-L-histidine.</text>
        <dbReference type="EC" id="2.7.13.3"/>
    </reaction>
</comment>
<dbReference type="InterPro" id="IPR004358">
    <property type="entry name" value="Sig_transdc_His_kin-like_C"/>
</dbReference>
<keyword evidence="10" id="KW-1185">Reference proteome</keyword>
<dbReference type="InterPro" id="IPR011006">
    <property type="entry name" value="CheY-like_superfamily"/>
</dbReference>
<dbReference type="Pfam" id="PF02518">
    <property type="entry name" value="HATPase_c"/>
    <property type="match status" value="1"/>
</dbReference>
<evidence type="ECO:0000256" key="1">
    <source>
        <dbReference type="ARBA" id="ARBA00000085"/>
    </source>
</evidence>